<evidence type="ECO:0000313" key="10">
    <source>
        <dbReference type="EMBL" id="TBU59691.1"/>
    </source>
</evidence>
<evidence type="ECO:0000256" key="9">
    <source>
        <dbReference type="SAM" id="SignalP"/>
    </source>
</evidence>
<feature type="compositionally biased region" description="Low complexity" evidence="7">
    <location>
        <begin position="37"/>
        <end position="46"/>
    </location>
</feature>
<keyword evidence="3 8" id="KW-0812">Transmembrane</keyword>
<evidence type="ECO:0000256" key="4">
    <source>
        <dbReference type="ARBA" id="ARBA00022982"/>
    </source>
</evidence>
<feature type="region of interest" description="Disordered" evidence="7">
    <location>
        <begin position="208"/>
        <end position="232"/>
    </location>
</feature>
<evidence type="ECO:0000256" key="5">
    <source>
        <dbReference type="ARBA" id="ARBA00022989"/>
    </source>
</evidence>
<evidence type="ECO:0000256" key="3">
    <source>
        <dbReference type="ARBA" id="ARBA00022692"/>
    </source>
</evidence>
<feature type="transmembrane region" description="Helical" evidence="8">
    <location>
        <begin position="244"/>
        <end position="269"/>
    </location>
</feature>
<gene>
    <name evidence="10" type="ORF">BD310DRAFT_379089</name>
</gene>
<accession>A0A4Q9P7B5</accession>
<reference evidence="10 11" key="1">
    <citation type="submission" date="2019-01" db="EMBL/GenBank/DDBJ databases">
        <title>Draft genome sequences of three monokaryotic isolates of the white-rot basidiomycete fungus Dichomitus squalens.</title>
        <authorList>
            <consortium name="DOE Joint Genome Institute"/>
            <person name="Lopez S.C."/>
            <person name="Andreopoulos B."/>
            <person name="Pangilinan J."/>
            <person name="Lipzen A."/>
            <person name="Riley R."/>
            <person name="Ahrendt S."/>
            <person name="Ng V."/>
            <person name="Barry K."/>
            <person name="Daum C."/>
            <person name="Grigoriev I.V."/>
            <person name="Hilden K.S."/>
            <person name="Makela M.R."/>
            <person name="de Vries R.P."/>
        </authorList>
    </citation>
    <scope>NUCLEOTIDE SEQUENCE [LARGE SCALE GENOMIC DNA]</scope>
    <source>
        <strain evidence="10 11">CBS 464.89</strain>
    </source>
</reference>
<feature type="chain" id="PRO_5043400141" evidence="9">
    <location>
        <begin position="20"/>
        <end position="449"/>
    </location>
</feature>
<dbReference type="Gene3D" id="1.20.120.1770">
    <property type="match status" value="1"/>
</dbReference>
<dbReference type="Pfam" id="PF16010">
    <property type="entry name" value="CDH-cyt"/>
    <property type="match status" value="1"/>
</dbReference>
<dbReference type="PANTHER" id="PTHR47797:SF3">
    <property type="entry name" value="CYTOCHROME B561 DOMAIN-CONTAINING PROTEIN"/>
    <property type="match status" value="1"/>
</dbReference>
<evidence type="ECO:0000256" key="6">
    <source>
        <dbReference type="ARBA" id="ARBA00023136"/>
    </source>
</evidence>
<keyword evidence="9" id="KW-0732">Signal</keyword>
<dbReference type="Pfam" id="PF03188">
    <property type="entry name" value="Cytochrom_B561"/>
    <property type="match status" value="1"/>
</dbReference>
<dbReference type="CDD" id="cd09630">
    <property type="entry name" value="CDH_like_cytochrome"/>
    <property type="match status" value="1"/>
</dbReference>
<dbReference type="SUPFAM" id="SSF49344">
    <property type="entry name" value="CBD9-like"/>
    <property type="match status" value="1"/>
</dbReference>
<feature type="region of interest" description="Disordered" evidence="7">
    <location>
        <begin position="22"/>
        <end position="46"/>
    </location>
</feature>
<evidence type="ECO:0000256" key="8">
    <source>
        <dbReference type="SAM" id="Phobius"/>
    </source>
</evidence>
<organism evidence="10 11">
    <name type="scientific">Dichomitus squalens</name>
    <dbReference type="NCBI Taxonomy" id="114155"/>
    <lineage>
        <taxon>Eukaryota</taxon>
        <taxon>Fungi</taxon>
        <taxon>Dikarya</taxon>
        <taxon>Basidiomycota</taxon>
        <taxon>Agaricomycotina</taxon>
        <taxon>Agaricomycetes</taxon>
        <taxon>Polyporales</taxon>
        <taxon>Polyporaceae</taxon>
        <taxon>Dichomitus</taxon>
    </lineage>
</organism>
<feature type="signal peptide" evidence="9">
    <location>
        <begin position="1"/>
        <end position="19"/>
    </location>
</feature>
<dbReference type="InterPro" id="IPR015920">
    <property type="entry name" value="Cellobiose_DH-like_cyt"/>
</dbReference>
<dbReference type="SMART" id="SM00665">
    <property type="entry name" value="B561"/>
    <property type="match status" value="1"/>
</dbReference>
<dbReference type="InterPro" id="IPR005018">
    <property type="entry name" value="DOMON_domain"/>
</dbReference>
<dbReference type="CDD" id="cd08760">
    <property type="entry name" value="Cyt_b561_FRRS1_like"/>
    <property type="match status" value="1"/>
</dbReference>
<keyword evidence="5 8" id="KW-1133">Transmembrane helix</keyword>
<dbReference type="Proteomes" id="UP000292082">
    <property type="component" value="Unassembled WGS sequence"/>
</dbReference>
<dbReference type="EMBL" id="ML145111">
    <property type="protein sequence ID" value="TBU59691.1"/>
    <property type="molecule type" value="Genomic_DNA"/>
</dbReference>
<evidence type="ECO:0000313" key="11">
    <source>
        <dbReference type="Proteomes" id="UP000292082"/>
    </source>
</evidence>
<dbReference type="STRING" id="114155.A0A4Q9P7B5"/>
<feature type="transmembrane region" description="Helical" evidence="8">
    <location>
        <begin position="320"/>
        <end position="337"/>
    </location>
</feature>
<dbReference type="PROSITE" id="PS50939">
    <property type="entry name" value="CYTOCHROME_B561"/>
    <property type="match status" value="1"/>
</dbReference>
<evidence type="ECO:0000256" key="2">
    <source>
        <dbReference type="ARBA" id="ARBA00022448"/>
    </source>
</evidence>
<dbReference type="Gene3D" id="2.60.40.1210">
    <property type="entry name" value="Cellobiose dehydrogenase, cytochrome domain"/>
    <property type="match status" value="1"/>
</dbReference>
<sequence length="449" mass="47760">MRSGLALAVILGFSSLIAAKDGGRGKGSDDGNDDDGSSSTSSAASSTVTGTAVSGAAAGSNSTSGVTTGTVCEDYMCISGTINGSTTTYVMQSTGKAKLGWMAVGFGQTMANTPMVIMWPNSDGSITVSQRQAPSEVMPTLVSNPPRVATADQSGSDLTGTQPKLAFTIETSGGTSQPIIWAFSDTNPDSSAQDATIVQHLDSGPTTLDMSTSVSSGNTSDPVSDPNAKTGDNSTPMLQYQKMIVAHALLCTIGFLILLPAGALLARYTRTFHNAWFRGHWVFQFAVAGPVITAGIILGIDAVATQPSAQLADTHKKLGLALWIIYYFQCVLGFVIHRWKPLSWTVDKKRPAQNYGHAVLGLVIVALAFYEVRIGFHHEWDTLSGRPPIGKGADIVWYIWVALIPIAYLAGLALLPKQFRQERPSMKASQSEYPLQEGYTDEGRYTDRF</sequence>
<dbReference type="InterPro" id="IPR006593">
    <property type="entry name" value="Cyt_b561/ferric_Rdtase_TM"/>
</dbReference>
<evidence type="ECO:0000256" key="1">
    <source>
        <dbReference type="ARBA" id="ARBA00004370"/>
    </source>
</evidence>
<dbReference type="GO" id="GO:0016020">
    <property type="term" value="C:membrane"/>
    <property type="evidence" value="ECO:0007669"/>
    <property type="project" value="UniProtKB-SubCell"/>
</dbReference>
<keyword evidence="2" id="KW-0813">Transport</keyword>
<feature type="transmembrane region" description="Helical" evidence="8">
    <location>
        <begin position="281"/>
        <end position="300"/>
    </location>
</feature>
<feature type="region of interest" description="Disordered" evidence="7">
    <location>
        <begin position="138"/>
        <end position="160"/>
    </location>
</feature>
<feature type="transmembrane region" description="Helical" evidence="8">
    <location>
        <begin position="358"/>
        <end position="376"/>
    </location>
</feature>
<dbReference type="PANTHER" id="PTHR47797">
    <property type="entry name" value="DEHYDROGENASE, PUTATIVE (AFU_ORTHOLOGUE AFUA_8G05805)-RELATED"/>
    <property type="match status" value="1"/>
</dbReference>
<keyword evidence="11" id="KW-1185">Reference proteome</keyword>
<feature type="transmembrane region" description="Helical" evidence="8">
    <location>
        <begin position="396"/>
        <end position="415"/>
    </location>
</feature>
<feature type="compositionally biased region" description="Polar residues" evidence="7">
    <location>
        <begin position="151"/>
        <end position="160"/>
    </location>
</feature>
<protein>
    <submittedName>
        <fullName evidence="10">CBD9-like protein</fullName>
    </submittedName>
</protein>
<name>A0A4Q9P7B5_9APHY</name>
<dbReference type="SMART" id="SM00664">
    <property type="entry name" value="DoH"/>
    <property type="match status" value="1"/>
</dbReference>
<feature type="compositionally biased region" description="Polar residues" evidence="7">
    <location>
        <begin position="208"/>
        <end position="222"/>
    </location>
</feature>
<keyword evidence="4" id="KW-0249">Electron transport</keyword>
<proteinExistence type="predicted"/>
<comment type="subcellular location">
    <subcellularLocation>
        <location evidence="1">Membrane</location>
    </subcellularLocation>
</comment>
<keyword evidence="6 8" id="KW-0472">Membrane</keyword>
<evidence type="ECO:0000256" key="7">
    <source>
        <dbReference type="SAM" id="MobiDB-lite"/>
    </source>
</evidence>
<dbReference type="AlphaFoldDB" id="A0A4Q9P7B5"/>